<evidence type="ECO:0000256" key="8">
    <source>
        <dbReference type="RuleBase" id="RU003612"/>
    </source>
</evidence>
<dbReference type="GO" id="GO:0000917">
    <property type="term" value="P:division septum assembly"/>
    <property type="evidence" value="ECO:0007669"/>
    <property type="project" value="TreeGrafter"/>
</dbReference>
<keyword evidence="1 9" id="KW-1003">Cell membrane</keyword>
<keyword evidence="2 9" id="KW-0997">Cell inner membrane</keyword>
<reference evidence="12 13" key="2">
    <citation type="journal article" date="2018" name="J. Invertebr. Pathol.">
        <title>'Candidatus Aquirickettsiella gammari' (Gammaproteobacteria: Legionellales: Coxiellaceae): A bacterial pathogen of the freshwater crustacean Gammarus fossarum (Malacostraca: Amphipoda).</title>
        <authorList>
            <person name="Bojko J."/>
            <person name="Dunn A.M."/>
            <person name="Stebbing P.D."/>
            <person name="van Aerle R."/>
            <person name="Bacela-Spychalska K."/>
            <person name="Bean T.P."/>
            <person name="Urrutia A."/>
            <person name="Stentiford G.D."/>
        </authorList>
    </citation>
    <scope>NUCLEOTIDE SEQUENCE [LARGE SCALE GENOMIC DNA]</scope>
    <source>
        <strain evidence="12">RA15029</strain>
    </source>
</reference>
<evidence type="ECO:0000313" key="13">
    <source>
        <dbReference type="Proteomes" id="UP000226429"/>
    </source>
</evidence>
<keyword evidence="7 8" id="KW-0131">Cell cycle</keyword>
<keyword evidence="3 8" id="KW-0132">Cell division</keyword>
<dbReference type="PANTHER" id="PTHR38685">
    <property type="entry name" value="CELL DIVISION PROTEIN ZIPA"/>
    <property type="match status" value="1"/>
</dbReference>
<evidence type="ECO:0000256" key="2">
    <source>
        <dbReference type="ARBA" id="ARBA00022519"/>
    </source>
</evidence>
<dbReference type="NCBIfam" id="TIGR02205">
    <property type="entry name" value="septum_zipA"/>
    <property type="match status" value="1"/>
</dbReference>
<accession>A0A370CJG7</accession>
<keyword evidence="5 10" id="KW-1133">Transmembrane helix</keyword>
<reference evidence="12 13" key="1">
    <citation type="journal article" date="2017" name="Int. J. Syst. Evol. Microbiol.">
        <title>Aquarickettsiella crustaci n. gen. n. sp. (Gammaproteobacteria: Legionellales: Coxiellaceae); a bacterial pathogen of the freshwater crustacean: Gammarus fossarum (Malacostraca: Amphipoda).</title>
        <authorList>
            <person name="Bojko J."/>
            <person name="Dunn A.M."/>
            <person name="Stebbing P.D."/>
            <person name="Van Aerle R."/>
            <person name="Bacela-Spychalska K."/>
            <person name="Bean T.P."/>
            <person name="Stentiford G.D."/>
        </authorList>
    </citation>
    <scope>NUCLEOTIDE SEQUENCE [LARGE SCALE GENOMIC DNA]</scope>
    <source>
        <strain evidence="12">RA15029</strain>
    </source>
</reference>
<organism evidence="12 13">
    <name type="scientific">Candidatus Aquirickettsiella gammari</name>
    <dbReference type="NCBI Taxonomy" id="2016198"/>
    <lineage>
        <taxon>Bacteria</taxon>
        <taxon>Pseudomonadati</taxon>
        <taxon>Pseudomonadota</taxon>
        <taxon>Gammaproteobacteria</taxon>
        <taxon>Legionellales</taxon>
        <taxon>Coxiellaceae</taxon>
        <taxon>Candidatus Aquirickettsiella</taxon>
    </lineage>
</organism>
<evidence type="ECO:0000256" key="7">
    <source>
        <dbReference type="ARBA" id="ARBA00023306"/>
    </source>
</evidence>
<comment type="function">
    <text evidence="8">Essential cell division protein that stabilizes the FtsZ protofilaments by cross-linking them and that serves as a cytoplasmic membrane anchor for the Z ring. Also required for the recruitment to the septal ring of downstream cell division proteins.</text>
</comment>
<comment type="subcellular location">
    <subcellularLocation>
        <location evidence="9">Cell inner membrane</location>
        <topology evidence="9">Single-pass type I membrane protein</topology>
    </subcellularLocation>
</comment>
<comment type="similarity">
    <text evidence="8">Belongs to the ZipA family.</text>
</comment>
<dbReference type="GO" id="GO:0032153">
    <property type="term" value="C:cell division site"/>
    <property type="evidence" value="ECO:0007669"/>
    <property type="project" value="TreeGrafter"/>
</dbReference>
<evidence type="ECO:0000256" key="1">
    <source>
        <dbReference type="ARBA" id="ARBA00022475"/>
    </source>
</evidence>
<dbReference type="PANTHER" id="PTHR38685:SF1">
    <property type="entry name" value="CELL DIVISION PROTEIN ZIPA"/>
    <property type="match status" value="1"/>
</dbReference>
<evidence type="ECO:0000256" key="5">
    <source>
        <dbReference type="ARBA" id="ARBA00022989"/>
    </source>
</evidence>
<dbReference type="AlphaFoldDB" id="A0A370CJG7"/>
<gene>
    <name evidence="12" type="primary">zipA</name>
    <name evidence="12" type="ORF">CFE62_001160</name>
</gene>
<name>A0A370CJG7_9COXI</name>
<dbReference type="GO" id="GO:0005886">
    <property type="term" value="C:plasma membrane"/>
    <property type="evidence" value="ECO:0007669"/>
    <property type="project" value="UniProtKB-SubCell"/>
</dbReference>
<dbReference type="Proteomes" id="UP000226429">
    <property type="component" value="Unassembled WGS sequence"/>
</dbReference>
<comment type="caution">
    <text evidence="12">The sequence shown here is derived from an EMBL/GenBank/DDBJ whole genome shotgun (WGS) entry which is preliminary data.</text>
</comment>
<sequence>MDIDYLLVILPSIIFLGVFGLILIVWHGNFRRKREKEKLINPHSEKESCTIVAKNPSSSRLEPTLNDLSASQTNTQQATHHDINDYIILQLMAPKQRPYRGYELIQTLSSAGFHYGKMNIFHYHADPIEKKEHLFSLASAIEPGTFDLDHIGEINCPGLCLFMSISKVNAARTRFELMLETAQILIQDLGGTLCDKQLRALTADDISHYYSQLHSYA</sequence>
<dbReference type="EMBL" id="NMOS02000002">
    <property type="protein sequence ID" value="RDH41001.1"/>
    <property type="molecule type" value="Genomic_DNA"/>
</dbReference>
<keyword evidence="4 9" id="KW-0812">Transmembrane</keyword>
<dbReference type="Gene3D" id="3.30.1400.10">
    <property type="entry name" value="ZipA, C-terminal FtsZ-binding domain"/>
    <property type="match status" value="1"/>
</dbReference>
<dbReference type="InterPro" id="IPR036765">
    <property type="entry name" value="ZipA_FtsZ-bd_C_sf"/>
</dbReference>
<dbReference type="SMART" id="SM00771">
    <property type="entry name" value="ZipA_C"/>
    <property type="match status" value="1"/>
</dbReference>
<evidence type="ECO:0000259" key="11">
    <source>
        <dbReference type="SMART" id="SM00771"/>
    </source>
</evidence>
<evidence type="ECO:0000256" key="6">
    <source>
        <dbReference type="ARBA" id="ARBA00023136"/>
    </source>
</evidence>
<evidence type="ECO:0000256" key="4">
    <source>
        <dbReference type="ARBA" id="ARBA00022692"/>
    </source>
</evidence>
<dbReference type="Pfam" id="PF04354">
    <property type="entry name" value="ZipA_C"/>
    <property type="match status" value="1"/>
</dbReference>
<evidence type="ECO:0000256" key="10">
    <source>
        <dbReference type="SAM" id="Phobius"/>
    </source>
</evidence>
<evidence type="ECO:0000256" key="9">
    <source>
        <dbReference type="RuleBase" id="RU003613"/>
    </source>
</evidence>
<dbReference type="InterPro" id="IPR007449">
    <property type="entry name" value="ZipA_FtsZ-bd_C"/>
</dbReference>
<dbReference type="InterPro" id="IPR011919">
    <property type="entry name" value="Cell_div_ZipA"/>
</dbReference>
<dbReference type="SUPFAM" id="SSF64383">
    <property type="entry name" value="Cell-division protein ZipA, C-terminal domain"/>
    <property type="match status" value="1"/>
</dbReference>
<keyword evidence="6 9" id="KW-0472">Membrane</keyword>
<feature type="domain" description="ZipA C-terminal FtsZ-binding" evidence="11">
    <location>
        <begin position="83"/>
        <end position="213"/>
    </location>
</feature>
<protein>
    <recommendedName>
        <fullName evidence="8">Cell division protein ZipA</fullName>
    </recommendedName>
</protein>
<keyword evidence="13" id="KW-1185">Reference proteome</keyword>
<feature type="transmembrane region" description="Helical" evidence="10">
    <location>
        <begin position="6"/>
        <end position="26"/>
    </location>
</feature>
<evidence type="ECO:0000313" key="12">
    <source>
        <dbReference type="EMBL" id="RDH41001.1"/>
    </source>
</evidence>
<evidence type="ECO:0000256" key="3">
    <source>
        <dbReference type="ARBA" id="ARBA00022618"/>
    </source>
</evidence>
<proteinExistence type="inferred from homology"/>